<evidence type="ECO:0000313" key="2">
    <source>
        <dbReference type="Proteomes" id="UP000226031"/>
    </source>
</evidence>
<gene>
    <name evidence="1" type="ORF">GX50_07150</name>
</gene>
<dbReference type="EMBL" id="PDND01000192">
    <property type="protein sequence ID" value="PGH30088.1"/>
    <property type="molecule type" value="Genomic_DNA"/>
</dbReference>
<dbReference type="STRING" id="73230.A0A2B7ZAA9"/>
<dbReference type="Proteomes" id="UP000226031">
    <property type="component" value="Unassembled WGS sequence"/>
</dbReference>
<accession>A0A2B7ZAA9</accession>
<evidence type="ECO:0000313" key="1">
    <source>
        <dbReference type="EMBL" id="PGH30088.1"/>
    </source>
</evidence>
<dbReference type="AlphaFoldDB" id="A0A2B7ZAA9"/>
<name>A0A2B7ZAA9_9EURO</name>
<sequence length="164" mass="18323">MLLEDILDLPGPYALGDLRPRAKGRFYSIINYYRASEVPSELSQPLYSRAVLVRSTYQHSCSESSQDTFLRAFSDFLKFDIASEDDPDFDADGNQLKEDLASFADFLFDNFSSHASGQRTWQPSPAHLSAVPRAIERTQGAQICDLTGYQFFDNSALSVMTTAA</sequence>
<comment type="caution">
    <text evidence="1">The sequence shown here is derived from an EMBL/GenBank/DDBJ whole genome shotgun (WGS) entry which is preliminary data.</text>
</comment>
<organism evidence="1 2">
    <name type="scientific">[Emmonsia] crescens</name>
    <dbReference type="NCBI Taxonomy" id="73230"/>
    <lineage>
        <taxon>Eukaryota</taxon>
        <taxon>Fungi</taxon>
        <taxon>Dikarya</taxon>
        <taxon>Ascomycota</taxon>
        <taxon>Pezizomycotina</taxon>
        <taxon>Eurotiomycetes</taxon>
        <taxon>Eurotiomycetidae</taxon>
        <taxon>Onygenales</taxon>
        <taxon>Ajellomycetaceae</taxon>
        <taxon>Emergomyces</taxon>
    </lineage>
</organism>
<reference evidence="1 2" key="1">
    <citation type="submission" date="2017-10" db="EMBL/GenBank/DDBJ databases">
        <title>Comparative genomics in systemic dimorphic fungi from Ajellomycetaceae.</title>
        <authorList>
            <person name="Munoz J.F."/>
            <person name="Mcewen J.G."/>
            <person name="Clay O.K."/>
            <person name="Cuomo C.A."/>
        </authorList>
    </citation>
    <scope>NUCLEOTIDE SEQUENCE [LARGE SCALE GENOMIC DNA]</scope>
    <source>
        <strain evidence="1 2">UAMH4076</strain>
    </source>
</reference>
<keyword evidence="2" id="KW-1185">Reference proteome</keyword>
<proteinExistence type="predicted"/>
<protein>
    <submittedName>
        <fullName evidence="1">Uncharacterized protein</fullName>
    </submittedName>
</protein>